<evidence type="ECO:0000259" key="1">
    <source>
        <dbReference type="Pfam" id="PF02108"/>
    </source>
</evidence>
<accession>A0A7L5AFA7</accession>
<proteinExistence type="predicted"/>
<name>A0A7L5AFA7_9MICO</name>
<dbReference type="Pfam" id="PF02108">
    <property type="entry name" value="FliH"/>
    <property type="match status" value="1"/>
</dbReference>
<dbReference type="InterPro" id="IPR018035">
    <property type="entry name" value="Flagellar_FliH/T3SS_HrpE"/>
</dbReference>
<keyword evidence="3" id="KW-1185">Reference proteome</keyword>
<gene>
    <name evidence="2" type="ORF">BHD05_02230</name>
</gene>
<sequence length="192" mass="19777">MTFPTVRGSAGDAASAARGHSAGYLAGLRAARTEADTREAVRVAEHAAAMREQQAHLDLALAALGAAAQDLRTRTAPVLADANVMLATAAVDIAEAILTRELDDGERSARSAITRAFDGIDPVLVQAVQLHPADLASLPAVDIDALRAAGVELVADPMLARGDALSLLADGQLDARISTALARVRSELLGES</sequence>
<reference evidence="2 3" key="1">
    <citation type="submission" date="2016-09" db="EMBL/GenBank/DDBJ databases">
        <title>Complete genome sequence of microbes from the polar regions.</title>
        <authorList>
            <person name="Liao L."/>
            <person name="Chen B."/>
        </authorList>
    </citation>
    <scope>NUCLEOTIDE SEQUENCE [LARGE SCALE GENOMIC DNA]</scope>
    <source>
        <strain evidence="2 3">ZS314</strain>
    </source>
</reference>
<dbReference type="KEGG" id="mant:BHD05_02230"/>
<dbReference type="Proteomes" id="UP000464507">
    <property type="component" value="Chromosome"/>
</dbReference>
<feature type="domain" description="Flagellar assembly protein FliH/Type III secretion system HrpE" evidence="1">
    <location>
        <begin position="61"/>
        <end position="183"/>
    </location>
</feature>
<dbReference type="EMBL" id="CP017146">
    <property type="protein sequence ID" value="QHO68622.1"/>
    <property type="molecule type" value="Genomic_DNA"/>
</dbReference>
<dbReference type="AlphaFoldDB" id="A0A7L5AFA7"/>
<protein>
    <recommendedName>
        <fullName evidence="1">Flagellar assembly protein FliH/Type III secretion system HrpE domain-containing protein</fullName>
    </recommendedName>
</protein>
<evidence type="ECO:0000313" key="2">
    <source>
        <dbReference type="EMBL" id="QHO68622.1"/>
    </source>
</evidence>
<organism evidence="2 3">
    <name type="scientific">Marisediminicola antarctica</name>
    <dbReference type="NCBI Taxonomy" id="674079"/>
    <lineage>
        <taxon>Bacteria</taxon>
        <taxon>Bacillati</taxon>
        <taxon>Actinomycetota</taxon>
        <taxon>Actinomycetes</taxon>
        <taxon>Micrococcales</taxon>
        <taxon>Microbacteriaceae</taxon>
        <taxon>Marisediminicola</taxon>
    </lineage>
</organism>
<evidence type="ECO:0000313" key="3">
    <source>
        <dbReference type="Proteomes" id="UP000464507"/>
    </source>
</evidence>